<dbReference type="InterPro" id="IPR050361">
    <property type="entry name" value="MPP/UQCRC_Complex"/>
</dbReference>
<protein>
    <submittedName>
        <fullName evidence="6">Predicted Zn-dependent peptidase</fullName>
    </submittedName>
</protein>
<gene>
    <name evidence="6" type="ORF">SAMN05661077_2603</name>
</gene>
<evidence type="ECO:0000313" key="6">
    <source>
        <dbReference type="EMBL" id="SCY59436.1"/>
    </source>
</evidence>
<evidence type="ECO:0000256" key="2">
    <source>
        <dbReference type="ARBA" id="ARBA00007261"/>
    </source>
</evidence>
<proteinExistence type="inferred from homology"/>
<dbReference type="InterPro" id="IPR011249">
    <property type="entry name" value="Metalloenz_LuxS/M16"/>
</dbReference>
<dbReference type="Pfam" id="PF05193">
    <property type="entry name" value="Peptidase_M16_C"/>
    <property type="match status" value="1"/>
</dbReference>
<name>A0A1G5H6M4_9GAMM</name>
<comment type="similarity">
    <text evidence="2 3">Belongs to the peptidase M16 family.</text>
</comment>
<dbReference type="EMBL" id="FMUN01000008">
    <property type="protein sequence ID" value="SCY59436.1"/>
    <property type="molecule type" value="Genomic_DNA"/>
</dbReference>
<evidence type="ECO:0000259" key="4">
    <source>
        <dbReference type="Pfam" id="PF00675"/>
    </source>
</evidence>
<evidence type="ECO:0000256" key="1">
    <source>
        <dbReference type="ARBA" id="ARBA00001947"/>
    </source>
</evidence>
<dbReference type="InterPro" id="IPR001431">
    <property type="entry name" value="Pept_M16_Zn_BS"/>
</dbReference>
<accession>A0A1G5H6M4</accession>
<feature type="domain" description="Peptidase M16 C-terminal" evidence="5">
    <location>
        <begin position="182"/>
        <end position="353"/>
    </location>
</feature>
<dbReference type="InterPro" id="IPR011765">
    <property type="entry name" value="Pept_M16_N"/>
</dbReference>
<dbReference type="Gene3D" id="3.30.830.10">
    <property type="entry name" value="Metalloenzyme, LuxS/M16 peptidase-like"/>
    <property type="match status" value="2"/>
</dbReference>
<evidence type="ECO:0000259" key="5">
    <source>
        <dbReference type="Pfam" id="PF05193"/>
    </source>
</evidence>
<dbReference type="PANTHER" id="PTHR11851">
    <property type="entry name" value="METALLOPROTEASE"/>
    <property type="match status" value="1"/>
</dbReference>
<dbReference type="STRING" id="381306.AN478_06200"/>
<dbReference type="SUPFAM" id="SSF63411">
    <property type="entry name" value="LuxS/MPP-like metallohydrolase"/>
    <property type="match status" value="2"/>
</dbReference>
<feature type="domain" description="Peptidase M16 N-terminal" evidence="4">
    <location>
        <begin position="27"/>
        <end position="172"/>
    </location>
</feature>
<dbReference type="GO" id="GO:0046872">
    <property type="term" value="F:metal ion binding"/>
    <property type="evidence" value="ECO:0007669"/>
    <property type="project" value="InterPro"/>
</dbReference>
<dbReference type="OrthoDB" id="9811314at2"/>
<sequence length="420" mass="46086">MSPPPLPCAQPERTESDPVHVLDNGVRVVVRPEPGHPAVALGVWVENGSRYEGPGEGGLAHLLEHMLFKGTRERSVRDLAEAMDRMGSEVDAWTGRELTAYTVEVLREDAPEALHLLAEMTARPTFPEEELARERQVVAAEAAMVREDPEGWLFDELVGEAWPRHPAGAPILGLPEVIGGTTRETLVDFHRRHYTGGRILVGVAGDVDPEAVVEQCAREFGALPAGERPASPPPAFAPGSSFRHGHVEQAHLGRAAPGPARTDGARFAAGVANHVLGGSVTSRLFRELREERGLAYAVYSELDTLRDCGLWGIYLACPPEERERAGELVDGILRGVVEEGLEAPEVERARHSLRSGLLRSGETLEQRLSQAAGDVLYHGRLIPREERLDALESADMRAVHEVLRDHWATYRDMVLLPHEY</sequence>
<dbReference type="InterPro" id="IPR007863">
    <property type="entry name" value="Peptidase_M16_C"/>
</dbReference>
<dbReference type="AlphaFoldDB" id="A0A1G5H6M4"/>
<reference evidence="7" key="1">
    <citation type="submission" date="2016-10" db="EMBL/GenBank/DDBJ databases">
        <authorList>
            <person name="Varghese N."/>
        </authorList>
    </citation>
    <scope>NUCLEOTIDE SEQUENCE [LARGE SCALE GENOMIC DNA]</scope>
    <source>
        <strain evidence="7">HL 19</strain>
    </source>
</reference>
<dbReference type="GO" id="GO:0006508">
    <property type="term" value="P:proteolysis"/>
    <property type="evidence" value="ECO:0007669"/>
    <property type="project" value="InterPro"/>
</dbReference>
<comment type="cofactor">
    <cofactor evidence="1">
        <name>Zn(2+)</name>
        <dbReference type="ChEBI" id="CHEBI:29105"/>
    </cofactor>
</comment>
<evidence type="ECO:0000256" key="3">
    <source>
        <dbReference type="RuleBase" id="RU004447"/>
    </source>
</evidence>
<dbReference type="RefSeq" id="WP_054965753.1">
    <property type="nucleotide sequence ID" value="NZ_FMUN01000008.1"/>
</dbReference>
<evidence type="ECO:0000313" key="7">
    <source>
        <dbReference type="Proteomes" id="UP000183104"/>
    </source>
</evidence>
<dbReference type="Pfam" id="PF00675">
    <property type="entry name" value="Peptidase_M16"/>
    <property type="match status" value="1"/>
</dbReference>
<organism evidence="6 7">
    <name type="scientific">Thiohalorhabdus denitrificans</name>
    <dbReference type="NCBI Taxonomy" id="381306"/>
    <lineage>
        <taxon>Bacteria</taxon>
        <taxon>Pseudomonadati</taxon>
        <taxon>Pseudomonadota</taxon>
        <taxon>Gammaproteobacteria</taxon>
        <taxon>Thiohalorhabdales</taxon>
        <taxon>Thiohalorhabdaceae</taxon>
        <taxon>Thiohalorhabdus</taxon>
    </lineage>
</organism>
<dbReference type="Proteomes" id="UP000183104">
    <property type="component" value="Unassembled WGS sequence"/>
</dbReference>
<dbReference type="PROSITE" id="PS00143">
    <property type="entry name" value="INSULINASE"/>
    <property type="match status" value="1"/>
</dbReference>
<keyword evidence="7" id="KW-1185">Reference proteome</keyword>
<dbReference type="GO" id="GO:0004222">
    <property type="term" value="F:metalloendopeptidase activity"/>
    <property type="evidence" value="ECO:0007669"/>
    <property type="project" value="InterPro"/>
</dbReference>
<dbReference type="PANTHER" id="PTHR11851:SF49">
    <property type="entry name" value="MITOCHONDRIAL-PROCESSING PEPTIDASE SUBUNIT ALPHA"/>
    <property type="match status" value="1"/>
</dbReference>